<dbReference type="Proteomes" id="UP000800200">
    <property type="component" value="Unassembled WGS sequence"/>
</dbReference>
<organism evidence="2 3">
    <name type="scientific">Zopfia rhizophila CBS 207.26</name>
    <dbReference type="NCBI Taxonomy" id="1314779"/>
    <lineage>
        <taxon>Eukaryota</taxon>
        <taxon>Fungi</taxon>
        <taxon>Dikarya</taxon>
        <taxon>Ascomycota</taxon>
        <taxon>Pezizomycotina</taxon>
        <taxon>Dothideomycetes</taxon>
        <taxon>Dothideomycetes incertae sedis</taxon>
        <taxon>Zopfiaceae</taxon>
        <taxon>Zopfia</taxon>
    </lineage>
</organism>
<protein>
    <submittedName>
        <fullName evidence="2">Uncharacterized protein</fullName>
    </submittedName>
</protein>
<sequence length="999" mass="109895">MPLLKELNCSVELTGTKEELQEHGTVYGDGVAETFIAVPSEPKPFSVHLTSTRFIAPGLSMFVYIDGVYQCNRSRQGLMIPTGVDKPPDDRSSVDLRVHQKEEQRVDGKLIAREWNFDKLNIVSANEATDVCSDILDNIGCIEVIVLRCTGRRETNIGGFLDGAGDIPEHIFSLDGPSSSLDSPFNEPSYFRQAQSRGRHSRGDSLSENRYPSHGNSQGVRSFVSERDHPQNSPQHHCSRSLSPWVQYGTGPIPRDREADAESDIFWGRSPAAHQANGPTPNADWLSEIMQDAYKQGLEASHQGKEKEGVEGHEKEKKHFGSRLKSQHLLPRSWPSPDVPLVVPPAISGGRSDDRRFESARDNHWGPEPSYSNNDSWSKLGAGGPALSASQKASTADQWIMNSDVDTWSSSDRVTRMPPPPPPPFGTKRIRSRNGNYKKKLSRSPPGPQDWWGSSDLKKQRKPLGLSVPSPYTPSLYYISDNSSGWGNTDSATCSSRGTAKKQDEYSGASQSTWASAEKQESPPTSPGWYKSDDGTENNQSHGWGDNSARAEEDAWGNNAQSGKKDDKGNDGNQGSWDDNDQTNACDKKGSNDMPGGWNNNEESKDDQGKSGDKADDDSGANNDSNGFDNGCDNWGNADSNSQNNDAWGARNNDSGNQNNNMPGSWDPDHVWGNNNHSNNANGTGDGGDQSRGNNESNDQQENTRGNENSNDQKNVWGNDNSKDQNNTWGNNGSNDQNNAWGNDNSNSQNNTWAGDGFNQPDPGADDDKKSISNKSTKSNKSSSSRLKDYRRFRNPPSASPRSFPPPAVKKPLRPIPEDLEGVFTKGEPKEGQRYYEESLFNIPPSKAKEEHLEHQVRPGKGTKYNHCVGRPEYMDMLEKPYALFRFKYRSRDVLKKMFGDEIPDGEIMPNDSEDMIKEKLQNLSKEEMIAEFLRLRTSAGAKEAFSKSSNRTATSIQGRGDNNAWETQSKKSGKPASKAPSKAGSNHGASQGGRVAGA</sequence>
<evidence type="ECO:0000313" key="3">
    <source>
        <dbReference type="Proteomes" id="UP000800200"/>
    </source>
</evidence>
<feature type="region of interest" description="Disordered" evidence="1">
    <location>
        <begin position="941"/>
        <end position="999"/>
    </location>
</feature>
<feature type="region of interest" description="Disordered" evidence="1">
    <location>
        <begin position="178"/>
        <end position="257"/>
    </location>
</feature>
<reference evidence="2" key="1">
    <citation type="journal article" date="2020" name="Stud. Mycol.">
        <title>101 Dothideomycetes genomes: a test case for predicting lifestyles and emergence of pathogens.</title>
        <authorList>
            <person name="Haridas S."/>
            <person name="Albert R."/>
            <person name="Binder M."/>
            <person name="Bloem J."/>
            <person name="Labutti K."/>
            <person name="Salamov A."/>
            <person name="Andreopoulos B."/>
            <person name="Baker S."/>
            <person name="Barry K."/>
            <person name="Bills G."/>
            <person name="Bluhm B."/>
            <person name="Cannon C."/>
            <person name="Castanera R."/>
            <person name="Culley D."/>
            <person name="Daum C."/>
            <person name="Ezra D."/>
            <person name="Gonzalez J."/>
            <person name="Henrissat B."/>
            <person name="Kuo A."/>
            <person name="Liang C."/>
            <person name="Lipzen A."/>
            <person name="Lutzoni F."/>
            <person name="Magnuson J."/>
            <person name="Mondo S."/>
            <person name="Nolan M."/>
            <person name="Ohm R."/>
            <person name="Pangilinan J."/>
            <person name="Park H.-J."/>
            <person name="Ramirez L."/>
            <person name="Alfaro M."/>
            <person name="Sun H."/>
            <person name="Tritt A."/>
            <person name="Yoshinaga Y."/>
            <person name="Zwiers L.-H."/>
            <person name="Turgeon B."/>
            <person name="Goodwin S."/>
            <person name="Spatafora J."/>
            <person name="Crous P."/>
            <person name="Grigoriev I."/>
        </authorList>
    </citation>
    <scope>NUCLEOTIDE SEQUENCE</scope>
    <source>
        <strain evidence="2">CBS 207.26</strain>
    </source>
</reference>
<name>A0A6A6E784_9PEZI</name>
<feature type="compositionally biased region" description="Polar residues" evidence="1">
    <location>
        <begin position="208"/>
        <end position="220"/>
    </location>
</feature>
<feature type="compositionally biased region" description="Polar residues" evidence="1">
    <location>
        <begin position="637"/>
        <end position="663"/>
    </location>
</feature>
<dbReference type="AlphaFoldDB" id="A0A6A6E784"/>
<feature type="compositionally biased region" description="Polar residues" evidence="1">
    <location>
        <begin position="947"/>
        <end position="958"/>
    </location>
</feature>
<feature type="region of interest" description="Disordered" evidence="1">
    <location>
        <begin position="298"/>
        <end position="831"/>
    </location>
</feature>
<gene>
    <name evidence="2" type="ORF">K469DRAFT_107580</name>
</gene>
<feature type="compositionally biased region" description="Basic residues" evidence="1">
    <location>
        <begin position="428"/>
        <end position="442"/>
    </location>
</feature>
<feature type="compositionally biased region" description="Basic and acidic residues" evidence="1">
    <location>
        <begin position="302"/>
        <end position="319"/>
    </location>
</feature>
<feature type="compositionally biased region" description="Low complexity" evidence="1">
    <location>
        <begin position="975"/>
        <end position="986"/>
    </location>
</feature>
<dbReference type="EMBL" id="ML994626">
    <property type="protein sequence ID" value="KAF2187807.1"/>
    <property type="molecule type" value="Genomic_DNA"/>
</dbReference>
<keyword evidence="3" id="KW-1185">Reference proteome</keyword>
<feature type="compositionally biased region" description="Basic and acidic residues" evidence="1">
    <location>
        <begin position="602"/>
        <end position="614"/>
    </location>
</feature>
<feature type="compositionally biased region" description="Polar residues" evidence="1">
    <location>
        <begin position="691"/>
        <end position="753"/>
    </location>
</feature>
<feature type="compositionally biased region" description="Low complexity" evidence="1">
    <location>
        <begin position="620"/>
        <end position="631"/>
    </location>
</feature>
<feature type="compositionally biased region" description="Polar residues" evidence="1">
    <location>
        <begin position="388"/>
        <end position="412"/>
    </location>
</feature>
<feature type="compositionally biased region" description="Polar residues" evidence="1">
    <location>
        <begin position="231"/>
        <end position="244"/>
    </location>
</feature>
<feature type="compositionally biased region" description="Polar residues" evidence="1">
    <location>
        <begin position="571"/>
        <end position="585"/>
    </location>
</feature>
<feature type="compositionally biased region" description="Low complexity" evidence="1">
    <location>
        <begin position="773"/>
        <end position="785"/>
    </location>
</feature>
<accession>A0A6A6E784</accession>
<dbReference type="OrthoDB" id="5423516at2759"/>
<evidence type="ECO:0000313" key="2">
    <source>
        <dbReference type="EMBL" id="KAF2187807.1"/>
    </source>
</evidence>
<feature type="compositionally biased region" description="Basic and acidic residues" evidence="1">
    <location>
        <begin position="351"/>
        <end position="365"/>
    </location>
</feature>
<proteinExistence type="predicted"/>
<evidence type="ECO:0000256" key="1">
    <source>
        <dbReference type="SAM" id="MobiDB-lite"/>
    </source>
</evidence>
<feature type="compositionally biased region" description="Polar residues" evidence="1">
    <location>
        <begin position="480"/>
        <end position="498"/>
    </location>
</feature>